<feature type="transmembrane region" description="Helical" evidence="1">
    <location>
        <begin position="323"/>
        <end position="341"/>
    </location>
</feature>
<reference evidence="2 3" key="2">
    <citation type="submission" date="2024-06" db="EMBL/GenBank/DDBJ databases">
        <title>Caproicibacterium argilliputei sp. nov, a novel caproic acid producing anaerobic bacterium isolated from pit mud.</title>
        <authorList>
            <person name="Xia S."/>
        </authorList>
    </citation>
    <scope>NUCLEOTIDE SEQUENCE [LARGE SCALE GENOMIC DNA]</scope>
    <source>
        <strain evidence="2 3">ZCY20-5</strain>
    </source>
</reference>
<feature type="transmembrane region" description="Helical" evidence="1">
    <location>
        <begin position="259"/>
        <end position="277"/>
    </location>
</feature>
<feature type="transmembrane region" description="Helical" evidence="1">
    <location>
        <begin position="167"/>
        <end position="193"/>
    </location>
</feature>
<feature type="transmembrane region" description="Helical" evidence="1">
    <location>
        <begin position="353"/>
        <end position="373"/>
    </location>
</feature>
<proteinExistence type="predicted"/>
<feature type="transmembrane region" description="Helical" evidence="1">
    <location>
        <begin position="117"/>
        <end position="135"/>
    </location>
</feature>
<dbReference type="EMBL" id="CP135996">
    <property type="protein sequence ID" value="WOC31786.1"/>
    <property type="molecule type" value="Genomic_DNA"/>
</dbReference>
<reference evidence="3" key="3">
    <citation type="submission" date="2024-06" db="EMBL/GenBank/DDBJ databases">
        <authorList>
            <person name="Zeng C."/>
        </authorList>
    </citation>
    <scope>NUCLEOTIDE SEQUENCE [LARGE SCALE GENOMIC DNA]</scope>
    <source>
        <strain evidence="3">ZCY20-5</strain>
    </source>
</reference>
<feature type="transmembrane region" description="Helical" evidence="1">
    <location>
        <begin position="297"/>
        <end position="317"/>
    </location>
</feature>
<dbReference type="RefSeq" id="WP_275846786.1">
    <property type="nucleotide sequence ID" value="NZ_CP135996.1"/>
</dbReference>
<reference evidence="3" key="1">
    <citation type="submission" date="2024-06" db="EMBL/GenBank/DDBJ databases">
        <title>Caproicibacterium argilliputei sp. nov, a novel caproic acid producing anaerobic bacterium isolated from pit mud.</title>
        <authorList>
            <person name="Zeng C."/>
        </authorList>
    </citation>
    <scope>NUCLEOTIDE SEQUENCE [LARGE SCALE GENOMIC DNA]</scope>
    <source>
        <strain evidence="3">ZCY20-5</strain>
    </source>
</reference>
<dbReference type="AlphaFoldDB" id="A0AA97H0Q4"/>
<dbReference type="KEGG" id="carl:PXC00_11385"/>
<feature type="transmembrane region" description="Helical" evidence="1">
    <location>
        <begin position="71"/>
        <end position="96"/>
    </location>
</feature>
<evidence type="ECO:0000313" key="2">
    <source>
        <dbReference type="EMBL" id="WOC31786.1"/>
    </source>
</evidence>
<keyword evidence="1" id="KW-0472">Membrane</keyword>
<name>A0AA97H0Q4_9FIRM</name>
<feature type="transmembrane region" description="Helical" evidence="1">
    <location>
        <begin position="28"/>
        <end position="51"/>
    </location>
</feature>
<gene>
    <name evidence="2" type="ORF">PXC00_11385</name>
</gene>
<evidence type="ECO:0000256" key="1">
    <source>
        <dbReference type="SAM" id="Phobius"/>
    </source>
</evidence>
<keyword evidence="3" id="KW-1185">Reference proteome</keyword>
<accession>A0AA97H0Q4</accession>
<keyword evidence="1" id="KW-0812">Transmembrane</keyword>
<keyword evidence="1" id="KW-1133">Transmembrane helix</keyword>
<feature type="transmembrane region" description="Helical" evidence="1">
    <location>
        <begin position="228"/>
        <end position="247"/>
    </location>
</feature>
<protein>
    <submittedName>
        <fullName evidence="2">Uncharacterized protein</fullName>
    </submittedName>
</protein>
<sequence length="624" mass="67450">MTLTVSLRERLREGIQTFLWSLKAERGLLGINLVACLVLFPLMTGMQLSHVREGVQNATIDWYQYNGSSALLVQGMAAAAIELLLILVLIGTLFSYMHSRRALDLLHAVPVGRVPMLLGRWGTSLVVVLLPLFVGCVLNDAVVAANGLAAQAGCTVGLFAKLALPLFAALSFSIFVCVCCGNTFNTILSIIVINLCWPMLLWLSNALLCNILPGFVDDSSALLQAASLPATLFSPGGAALLAPYLLISGEQGASAGGTLLYWLLFGVLVLVAAAVLYRRRKSESAESSFAFPVPKLVIQFLVSTAAALLGGMVLANVYPNLCLQGIALGGLLTFLLLEVIFSRGFHTMKKMLPALGIFVGAWVLVILCVTNDVTGFVTNVPQAADVSSVEVGEFGTTYYMTDVKEVDGRMTGSSHPVPAKVTEESEIQALANAHRSIADDFVSTHKPYTYGIINRTDHPLSLTYHLKNGKTLTRIYYAGSSAHTNENFVRITDLAEVRQSVFAMTLLEPEDLQSVYIFSRNAQTKAQSKKYTLTASEALELQQAILADEDVLKPYTSLFTGKDEKTADDYIEIDTTSNITPKAGSKLEKTLGTTEPVSFGTLNEELPPEAVHLRAFLKEKGILK</sequence>
<evidence type="ECO:0000313" key="3">
    <source>
        <dbReference type="Proteomes" id="UP001300604"/>
    </source>
</evidence>
<organism evidence="2 3">
    <name type="scientific">Caproicibacterium argilliputei</name>
    <dbReference type="NCBI Taxonomy" id="3030016"/>
    <lineage>
        <taxon>Bacteria</taxon>
        <taxon>Bacillati</taxon>
        <taxon>Bacillota</taxon>
        <taxon>Clostridia</taxon>
        <taxon>Eubacteriales</taxon>
        <taxon>Oscillospiraceae</taxon>
        <taxon>Caproicibacterium</taxon>
    </lineage>
</organism>
<dbReference type="Proteomes" id="UP001300604">
    <property type="component" value="Chromosome"/>
</dbReference>
<feature type="transmembrane region" description="Helical" evidence="1">
    <location>
        <begin position="199"/>
        <end position="216"/>
    </location>
</feature>